<dbReference type="SUPFAM" id="SSF48498">
    <property type="entry name" value="Tetracyclin repressor-like, C-terminal domain"/>
    <property type="match status" value="1"/>
</dbReference>
<protein>
    <submittedName>
        <fullName evidence="6">TetR family transcriptional regulator</fullName>
    </submittedName>
</protein>
<dbReference type="PROSITE" id="PS50977">
    <property type="entry name" value="HTH_TETR_2"/>
    <property type="match status" value="1"/>
</dbReference>
<dbReference type="InterPro" id="IPR036271">
    <property type="entry name" value="Tet_transcr_reg_TetR-rel_C_sf"/>
</dbReference>
<reference evidence="6 7" key="1">
    <citation type="journal article" date="2017" name="Int. J. Syst. Evol. Microbiol.">
        <title>Bacillus mangrovi sp. nov., isolated from a sediment sample from a mangrove forest.</title>
        <authorList>
            <person name="Gupta V."/>
            <person name="Singh P.K."/>
            <person name="Korpole S."/>
            <person name="Tanuku N.R.S."/>
            <person name="Pinnaka A.K."/>
        </authorList>
    </citation>
    <scope>NUCLEOTIDE SEQUENCE [LARGE SCALE GENOMIC DNA]</scope>
    <source>
        <strain evidence="6 7">KCTC 33872</strain>
    </source>
</reference>
<dbReference type="InterPro" id="IPR001647">
    <property type="entry name" value="HTH_TetR"/>
</dbReference>
<dbReference type="PRINTS" id="PR00455">
    <property type="entry name" value="HTHTETR"/>
</dbReference>
<feature type="DNA-binding region" description="H-T-H motif" evidence="4">
    <location>
        <begin position="31"/>
        <end position="50"/>
    </location>
</feature>
<dbReference type="EMBL" id="WMIB01000001">
    <property type="protein sequence ID" value="MTH51956.1"/>
    <property type="molecule type" value="Genomic_DNA"/>
</dbReference>
<dbReference type="RefSeq" id="WP_155110509.1">
    <property type="nucleotide sequence ID" value="NZ_WMIB01000001.1"/>
</dbReference>
<dbReference type="AlphaFoldDB" id="A0A7X2S2D3"/>
<dbReference type="PANTHER" id="PTHR47506:SF6">
    <property type="entry name" value="HTH-TYPE TRANSCRIPTIONAL REPRESSOR NEMR"/>
    <property type="match status" value="1"/>
</dbReference>
<proteinExistence type="predicted"/>
<evidence type="ECO:0000256" key="4">
    <source>
        <dbReference type="PROSITE-ProRule" id="PRU00335"/>
    </source>
</evidence>
<dbReference type="OrthoDB" id="9814703at2"/>
<keyword evidence="2 4" id="KW-0238">DNA-binding</keyword>
<evidence type="ECO:0000256" key="3">
    <source>
        <dbReference type="ARBA" id="ARBA00023163"/>
    </source>
</evidence>
<accession>A0A7X2S2D3</accession>
<evidence type="ECO:0000313" key="7">
    <source>
        <dbReference type="Proteomes" id="UP000434639"/>
    </source>
</evidence>
<evidence type="ECO:0000256" key="2">
    <source>
        <dbReference type="ARBA" id="ARBA00023125"/>
    </source>
</evidence>
<gene>
    <name evidence="6" type="ORF">GKZ89_00950</name>
</gene>
<dbReference type="GO" id="GO:0003677">
    <property type="term" value="F:DNA binding"/>
    <property type="evidence" value="ECO:0007669"/>
    <property type="project" value="UniProtKB-UniRule"/>
</dbReference>
<dbReference type="Gene3D" id="1.10.357.10">
    <property type="entry name" value="Tetracycline Repressor, domain 2"/>
    <property type="match status" value="1"/>
</dbReference>
<evidence type="ECO:0000313" key="6">
    <source>
        <dbReference type="EMBL" id="MTH51956.1"/>
    </source>
</evidence>
<dbReference type="Proteomes" id="UP000434639">
    <property type="component" value="Unassembled WGS sequence"/>
</dbReference>
<keyword evidence="1" id="KW-0805">Transcription regulation</keyword>
<dbReference type="InterPro" id="IPR009057">
    <property type="entry name" value="Homeodomain-like_sf"/>
</dbReference>
<dbReference type="Pfam" id="PF00440">
    <property type="entry name" value="TetR_N"/>
    <property type="match status" value="1"/>
</dbReference>
<name>A0A7X2S2D3_9BACI</name>
<evidence type="ECO:0000259" key="5">
    <source>
        <dbReference type="PROSITE" id="PS50977"/>
    </source>
</evidence>
<organism evidence="6 7">
    <name type="scientific">Metabacillus mangrovi</name>
    <dbReference type="NCBI Taxonomy" id="1491830"/>
    <lineage>
        <taxon>Bacteria</taxon>
        <taxon>Bacillati</taxon>
        <taxon>Bacillota</taxon>
        <taxon>Bacilli</taxon>
        <taxon>Bacillales</taxon>
        <taxon>Bacillaceae</taxon>
        <taxon>Metabacillus</taxon>
    </lineage>
</organism>
<comment type="caution">
    <text evidence="6">The sequence shown here is derived from an EMBL/GenBank/DDBJ whole genome shotgun (WGS) entry which is preliminary data.</text>
</comment>
<evidence type="ECO:0000256" key="1">
    <source>
        <dbReference type="ARBA" id="ARBA00023015"/>
    </source>
</evidence>
<keyword evidence="7" id="KW-1185">Reference proteome</keyword>
<dbReference type="PANTHER" id="PTHR47506">
    <property type="entry name" value="TRANSCRIPTIONAL REGULATORY PROTEIN"/>
    <property type="match status" value="1"/>
</dbReference>
<sequence length="202" mass="22968">MKQFVRRIRSEQLILDAAKELIREKGCRQTTLAQLMKKTALSKGALYHYISSKDDLMAKVMTSIMEETNDLFLARLSEGEESYLHPEEVLAGQISALDQPGQIISEIFTYFIARSDEKAAREALDEFYDNIYQFALLWIRSGQKNGSIHKGIDPHKLAELYLLLLDGFRLRKALGQSGFTFNAGDTASLFRLLFTKDLPAVR</sequence>
<feature type="domain" description="HTH tetR-type" evidence="5">
    <location>
        <begin position="8"/>
        <end position="68"/>
    </location>
</feature>
<dbReference type="SUPFAM" id="SSF46689">
    <property type="entry name" value="Homeodomain-like"/>
    <property type="match status" value="1"/>
</dbReference>
<keyword evidence="3" id="KW-0804">Transcription</keyword>